<dbReference type="VEuPathDB" id="FungiDB:CCM_02698"/>
<gene>
    <name evidence="9" type="ORF">CCM_02698</name>
</gene>
<proteinExistence type="inferred from homology"/>
<keyword evidence="10" id="KW-1185">Reference proteome</keyword>
<dbReference type="GO" id="GO:0004190">
    <property type="term" value="F:aspartic-type endopeptidase activity"/>
    <property type="evidence" value="ECO:0007669"/>
    <property type="project" value="UniProtKB-KW"/>
</dbReference>
<reference evidence="9 10" key="1">
    <citation type="journal article" date="2011" name="Genome Biol.">
        <title>Genome sequence of the insect pathogenic fungus Cordyceps militaris, a valued traditional Chinese medicine.</title>
        <authorList>
            <person name="Zheng P."/>
            <person name="Xia Y."/>
            <person name="Xiao G."/>
            <person name="Xiong C."/>
            <person name="Hu X."/>
            <person name="Zhang S."/>
            <person name="Zheng H."/>
            <person name="Huang Y."/>
            <person name="Zhou Y."/>
            <person name="Wang S."/>
            <person name="Zhao G.P."/>
            <person name="Liu X."/>
            <person name="St Leger R.J."/>
            <person name="Wang C."/>
        </authorList>
    </citation>
    <scope>NUCLEOTIDE SEQUENCE [LARGE SCALE GENOMIC DNA]</scope>
    <source>
        <strain evidence="9 10">CM01</strain>
    </source>
</reference>
<feature type="domain" description="Peptidase A1" evidence="8">
    <location>
        <begin position="113"/>
        <end position="422"/>
    </location>
</feature>
<organism evidence="9 10">
    <name type="scientific">Cordyceps militaris (strain CM01)</name>
    <name type="common">Caterpillar fungus</name>
    <dbReference type="NCBI Taxonomy" id="983644"/>
    <lineage>
        <taxon>Eukaryota</taxon>
        <taxon>Fungi</taxon>
        <taxon>Dikarya</taxon>
        <taxon>Ascomycota</taxon>
        <taxon>Pezizomycotina</taxon>
        <taxon>Sordariomycetes</taxon>
        <taxon>Hypocreomycetidae</taxon>
        <taxon>Hypocreales</taxon>
        <taxon>Cordycipitaceae</taxon>
        <taxon>Cordyceps</taxon>
    </lineage>
</organism>
<protein>
    <submittedName>
        <fullName evidence="9">Endothiapepsin</fullName>
    </submittedName>
</protein>
<evidence type="ECO:0000256" key="1">
    <source>
        <dbReference type="ARBA" id="ARBA00007447"/>
    </source>
</evidence>
<dbReference type="STRING" id="983644.G3JB67"/>
<dbReference type="GeneID" id="18164725"/>
<dbReference type="SUPFAM" id="SSF50630">
    <property type="entry name" value="Acid proteases"/>
    <property type="match status" value="1"/>
</dbReference>
<keyword evidence="2 6" id="KW-0645">Protease</keyword>
<feature type="active site" evidence="5">
    <location>
        <position position="315"/>
    </location>
</feature>
<dbReference type="RefSeq" id="XP_006667913.1">
    <property type="nucleotide sequence ID" value="XM_006667850.1"/>
</dbReference>
<dbReference type="PROSITE" id="PS51767">
    <property type="entry name" value="PEPTIDASE_A1"/>
    <property type="match status" value="1"/>
</dbReference>
<accession>G3JB67</accession>
<feature type="chain" id="PRO_5003446055" evidence="7">
    <location>
        <begin position="21"/>
        <end position="432"/>
    </location>
</feature>
<dbReference type="CDD" id="cd06097">
    <property type="entry name" value="Aspergillopepsin_like"/>
    <property type="match status" value="1"/>
</dbReference>
<dbReference type="eggNOG" id="KOG1339">
    <property type="taxonomic scope" value="Eukaryota"/>
</dbReference>
<dbReference type="HOGENOM" id="CLU_013253_0_1_1"/>
<dbReference type="AlphaFoldDB" id="G3JB67"/>
<dbReference type="InterPro" id="IPR021109">
    <property type="entry name" value="Peptidase_aspartic_dom_sf"/>
</dbReference>
<keyword evidence="4 6" id="KW-0378">Hydrolase</keyword>
<evidence type="ECO:0000256" key="5">
    <source>
        <dbReference type="PIRSR" id="PIRSR601461-1"/>
    </source>
</evidence>
<dbReference type="InterPro" id="IPR001461">
    <property type="entry name" value="Aspartic_peptidase_A1"/>
</dbReference>
<evidence type="ECO:0000256" key="7">
    <source>
        <dbReference type="SAM" id="SignalP"/>
    </source>
</evidence>
<dbReference type="PANTHER" id="PTHR47966">
    <property type="entry name" value="BETA-SITE APP-CLEAVING ENZYME, ISOFORM A-RELATED"/>
    <property type="match status" value="1"/>
</dbReference>
<name>G3JB67_CORMM</name>
<comment type="similarity">
    <text evidence="1 6">Belongs to the peptidase A1 family.</text>
</comment>
<evidence type="ECO:0000313" key="10">
    <source>
        <dbReference type="Proteomes" id="UP000001610"/>
    </source>
</evidence>
<dbReference type="OrthoDB" id="2747330at2759"/>
<dbReference type="GO" id="GO:0006508">
    <property type="term" value="P:proteolysis"/>
    <property type="evidence" value="ECO:0007669"/>
    <property type="project" value="UniProtKB-KW"/>
</dbReference>
<dbReference type="InterPro" id="IPR034163">
    <property type="entry name" value="Aspergillopepsin-like_cat_dom"/>
</dbReference>
<dbReference type="FunFam" id="2.40.70.10:FF:000026">
    <property type="entry name" value="Endothiapepsin"/>
    <property type="match status" value="1"/>
</dbReference>
<dbReference type="Proteomes" id="UP000001610">
    <property type="component" value="Unassembled WGS sequence"/>
</dbReference>
<dbReference type="KEGG" id="cmt:CCM_02698"/>
<evidence type="ECO:0000313" key="9">
    <source>
        <dbReference type="EMBL" id="EGX94427.1"/>
    </source>
</evidence>
<dbReference type="Gene3D" id="2.40.70.10">
    <property type="entry name" value="Acid Proteases"/>
    <property type="match status" value="2"/>
</dbReference>
<keyword evidence="7" id="KW-0732">Signal</keyword>
<dbReference type="InterPro" id="IPR033121">
    <property type="entry name" value="PEPTIDASE_A1"/>
</dbReference>
<dbReference type="PANTHER" id="PTHR47966:SF2">
    <property type="entry name" value="ASPERGILLOPEPSIN-1-RELATED"/>
    <property type="match status" value="1"/>
</dbReference>
<evidence type="ECO:0000256" key="6">
    <source>
        <dbReference type="RuleBase" id="RU000454"/>
    </source>
</evidence>
<dbReference type="Pfam" id="PF00026">
    <property type="entry name" value="Asp"/>
    <property type="match status" value="1"/>
</dbReference>
<evidence type="ECO:0000259" key="8">
    <source>
        <dbReference type="PROSITE" id="PS51767"/>
    </source>
</evidence>
<feature type="active site" evidence="5">
    <location>
        <position position="131"/>
    </location>
</feature>
<evidence type="ECO:0000256" key="3">
    <source>
        <dbReference type="ARBA" id="ARBA00022750"/>
    </source>
</evidence>
<keyword evidence="3 6" id="KW-0064">Aspartyl protease</keyword>
<evidence type="ECO:0000256" key="4">
    <source>
        <dbReference type="ARBA" id="ARBA00022801"/>
    </source>
</evidence>
<dbReference type="PROSITE" id="PS00141">
    <property type="entry name" value="ASP_PROTEASE"/>
    <property type="match status" value="1"/>
</dbReference>
<dbReference type="PRINTS" id="PR00792">
    <property type="entry name" value="PEPSIN"/>
</dbReference>
<dbReference type="InterPro" id="IPR001969">
    <property type="entry name" value="Aspartic_peptidase_AS"/>
</dbReference>
<dbReference type="EMBL" id="JH126400">
    <property type="protein sequence ID" value="EGX94427.1"/>
    <property type="molecule type" value="Genomic_DNA"/>
</dbReference>
<sequence>MKTTTLTAALALATTGYSAAQWSPVSSAATGANARFSLQQMYNDKFKGVNPTDALLRAYSRYATFVPDHIQALVDKEPSLKATFHALFSGTETHALKTVHAEAAPPSDVDSEYVLPVSLGTPPQILPLNLDTGSSDFWVFSTATPQDELRGQKIYYPQNSTTSKTLPGEHWKIRYGDNSTANGDVYIDRAAIGPVGFDKQAIQVATAISSSIAEDGFFSGILGMASSYANTVKPTKQVTFLDNIKDTLDAPVFTANLQKGMSGNYNFGYIDASEHTGDIAYTPINTNSSFWEVELSGYQFGQDAFKNERVVGIVDTGTTLLLFPQHVVDEYYGKLPGSFFDKQSATMVFPCDLTPPDFFFGVGNDYRGRIPGHYMNYAHQSAKYCYGGLQSAKGIPFCIFGDILLKAQFVVFDRGNLSVGFANKKTVPAPQS</sequence>
<dbReference type="OMA" id="YEVKNPF"/>
<feature type="signal peptide" evidence="7">
    <location>
        <begin position="1"/>
        <end position="20"/>
    </location>
</feature>
<dbReference type="InParanoid" id="G3JB67"/>
<evidence type="ECO:0000256" key="2">
    <source>
        <dbReference type="ARBA" id="ARBA00022670"/>
    </source>
</evidence>